<feature type="transmembrane region" description="Helical" evidence="8">
    <location>
        <begin position="308"/>
        <end position="328"/>
    </location>
</feature>
<dbReference type="InterPro" id="IPR030189">
    <property type="entry name" value="UPS_plant"/>
</dbReference>
<dbReference type="Pfam" id="PF07168">
    <property type="entry name" value="Ureide_permease"/>
    <property type="match status" value="2"/>
</dbReference>
<reference evidence="9" key="1">
    <citation type="submission" date="2023-03" db="EMBL/GenBank/DDBJ databases">
        <title>Edaphobacter sp.</title>
        <authorList>
            <person name="Huber K.J."/>
            <person name="Papendorf J."/>
            <person name="Pilke C."/>
            <person name="Bunk B."/>
            <person name="Sproeer C."/>
            <person name="Pester M."/>
        </authorList>
    </citation>
    <scope>NUCLEOTIDE SEQUENCE</scope>
    <source>
        <strain evidence="9">DSM 110680</strain>
    </source>
</reference>
<dbReference type="GO" id="GO:0016020">
    <property type="term" value="C:membrane"/>
    <property type="evidence" value="ECO:0007669"/>
    <property type="project" value="UniProtKB-SubCell"/>
</dbReference>
<dbReference type="EMBL" id="CP121196">
    <property type="protein sequence ID" value="XBH17997.1"/>
    <property type="molecule type" value="Genomic_DNA"/>
</dbReference>
<keyword evidence="5" id="KW-0067">ATP-binding</keyword>
<dbReference type="PANTHER" id="PTHR31081:SF5">
    <property type="entry name" value="UREIDE PERMEASE 1-RELATED"/>
    <property type="match status" value="1"/>
</dbReference>
<accession>A0AAU7DL17</accession>
<gene>
    <name evidence="9" type="ORF">P8935_01395</name>
</gene>
<feature type="transmembrane region" description="Helical" evidence="8">
    <location>
        <begin position="135"/>
        <end position="156"/>
    </location>
</feature>
<keyword evidence="9" id="KW-0762">Sugar transport</keyword>
<feature type="transmembrane region" description="Helical" evidence="8">
    <location>
        <begin position="80"/>
        <end position="100"/>
    </location>
</feature>
<evidence type="ECO:0000256" key="1">
    <source>
        <dbReference type="ARBA" id="ARBA00004141"/>
    </source>
</evidence>
<dbReference type="GO" id="GO:0005274">
    <property type="term" value="F:allantoin:proton symporter activity"/>
    <property type="evidence" value="ECO:0007669"/>
    <property type="project" value="TreeGrafter"/>
</dbReference>
<dbReference type="GO" id="GO:0005524">
    <property type="term" value="F:ATP binding"/>
    <property type="evidence" value="ECO:0007669"/>
    <property type="project" value="UniProtKB-KW"/>
</dbReference>
<feature type="transmembrane region" description="Helical" evidence="8">
    <location>
        <begin position="168"/>
        <end position="187"/>
    </location>
</feature>
<feature type="transmembrane region" description="Helical" evidence="8">
    <location>
        <begin position="6"/>
        <end position="27"/>
    </location>
</feature>
<feature type="transmembrane region" description="Helical" evidence="8">
    <location>
        <begin position="39"/>
        <end position="60"/>
    </location>
</feature>
<evidence type="ECO:0000256" key="3">
    <source>
        <dbReference type="ARBA" id="ARBA00022692"/>
    </source>
</evidence>
<feature type="transmembrane region" description="Helical" evidence="8">
    <location>
        <begin position="244"/>
        <end position="268"/>
    </location>
</feature>
<keyword evidence="6 8" id="KW-1133">Transmembrane helix</keyword>
<evidence type="ECO:0000256" key="2">
    <source>
        <dbReference type="ARBA" id="ARBA00022448"/>
    </source>
</evidence>
<keyword evidence="3 8" id="KW-0812">Transmembrane</keyword>
<keyword evidence="7 8" id="KW-0472">Membrane</keyword>
<comment type="subcellular location">
    <subcellularLocation>
        <location evidence="1">Membrane</location>
        <topology evidence="1">Multi-pass membrane protein</topology>
    </subcellularLocation>
</comment>
<dbReference type="GO" id="GO:0015505">
    <property type="term" value="F:uracil:monoatomic cation symporter activity"/>
    <property type="evidence" value="ECO:0007669"/>
    <property type="project" value="TreeGrafter"/>
</dbReference>
<evidence type="ECO:0000313" key="9">
    <source>
        <dbReference type="EMBL" id="XBH17997.1"/>
    </source>
</evidence>
<feature type="transmembrane region" description="Helical" evidence="8">
    <location>
        <begin position="202"/>
        <end position="223"/>
    </location>
</feature>
<dbReference type="PANTHER" id="PTHR31081">
    <property type="entry name" value="UREIDE PERMEASE 1-RELATED-RELATED"/>
    <property type="match status" value="1"/>
</dbReference>
<dbReference type="InterPro" id="IPR009834">
    <property type="entry name" value="Ureide_permease"/>
</dbReference>
<dbReference type="RefSeq" id="WP_348263223.1">
    <property type="nucleotide sequence ID" value="NZ_CP121196.1"/>
</dbReference>
<evidence type="ECO:0000256" key="4">
    <source>
        <dbReference type="ARBA" id="ARBA00022741"/>
    </source>
</evidence>
<evidence type="ECO:0000256" key="7">
    <source>
        <dbReference type="ARBA" id="ARBA00023136"/>
    </source>
</evidence>
<feature type="transmembrane region" description="Helical" evidence="8">
    <location>
        <begin position="274"/>
        <end position="296"/>
    </location>
</feature>
<evidence type="ECO:0000256" key="8">
    <source>
        <dbReference type="SAM" id="Phobius"/>
    </source>
</evidence>
<proteinExistence type="predicted"/>
<protein>
    <submittedName>
        <fullName evidence="9">GRP family sugar transporter</fullName>
    </submittedName>
</protein>
<keyword evidence="2" id="KW-0813">Transport</keyword>
<organism evidence="9">
    <name type="scientific">Telmatobacter sp. DSM 110680</name>
    <dbReference type="NCBI Taxonomy" id="3036704"/>
    <lineage>
        <taxon>Bacteria</taxon>
        <taxon>Pseudomonadati</taxon>
        <taxon>Acidobacteriota</taxon>
        <taxon>Terriglobia</taxon>
        <taxon>Terriglobales</taxon>
        <taxon>Acidobacteriaceae</taxon>
        <taxon>Telmatobacter</taxon>
    </lineage>
</organism>
<sequence>MMFQPEAYGIALMLMAVSMICWGSWANTQKLTAGYSFQLFYWDYVIGMILATLVWGFSLGSLNGGETAFLPNLSQASHTSVLYALVGGVIFNIANILLVASIAIAGMAVAFPVGIGLALVVGVIVNYIIDPRGNPVLLFGGMAFVVAAIIVDAIAYKRREGNRSTSARGVRLSIASGILMGLFYPFVAKSAVVDHPLGPCTVAFVFSLGVAACAIPVNLWLMHKPIAGDGPVFLSQYWKARKNWHLWGIIGGMIWSTGALANFVASHAHIVGPAISYAIGQGATMISAAWGVFIWREFASAPSSSRRLIPFMFAFFLIGLTAIAVAPIF</sequence>
<dbReference type="AlphaFoldDB" id="A0AAU7DL17"/>
<keyword evidence="4" id="KW-0547">Nucleotide-binding</keyword>
<evidence type="ECO:0000256" key="5">
    <source>
        <dbReference type="ARBA" id="ARBA00022840"/>
    </source>
</evidence>
<feature type="transmembrane region" description="Helical" evidence="8">
    <location>
        <begin position="107"/>
        <end position="129"/>
    </location>
</feature>
<name>A0AAU7DL17_9BACT</name>
<evidence type="ECO:0000256" key="6">
    <source>
        <dbReference type="ARBA" id="ARBA00022989"/>
    </source>
</evidence>